<reference evidence="2" key="1">
    <citation type="submission" date="2021-03" db="EMBL/GenBank/DDBJ databases">
        <title>Chromosome level genome of the anhydrobiotic midge Polypedilum vanderplanki.</title>
        <authorList>
            <person name="Yoshida Y."/>
            <person name="Kikawada T."/>
            <person name="Gusev O."/>
        </authorList>
    </citation>
    <scope>NUCLEOTIDE SEQUENCE</scope>
    <source>
        <strain evidence="2">NIAS01</strain>
        <tissue evidence="2">Whole body or cell culture</tissue>
    </source>
</reference>
<keyword evidence="1" id="KW-0812">Transmembrane</keyword>
<dbReference type="EMBL" id="JADBJN010000003">
    <property type="protein sequence ID" value="KAG5669975.1"/>
    <property type="molecule type" value="Genomic_DNA"/>
</dbReference>
<feature type="transmembrane region" description="Helical" evidence="1">
    <location>
        <begin position="77"/>
        <end position="97"/>
    </location>
</feature>
<proteinExistence type="predicted"/>
<evidence type="ECO:0000256" key="1">
    <source>
        <dbReference type="SAM" id="Phobius"/>
    </source>
</evidence>
<dbReference type="OrthoDB" id="10556342at2759"/>
<feature type="transmembrane region" description="Helical" evidence="1">
    <location>
        <begin position="16"/>
        <end position="36"/>
    </location>
</feature>
<gene>
    <name evidence="2" type="ORF">PVAND_000264</name>
</gene>
<evidence type="ECO:0000313" key="3">
    <source>
        <dbReference type="Proteomes" id="UP001107558"/>
    </source>
</evidence>
<keyword evidence="1" id="KW-1133">Transmembrane helix</keyword>
<accession>A0A9J6BK53</accession>
<feature type="transmembrane region" description="Helical" evidence="1">
    <location>
        <begin position="109"/>
        <end position="132"/>
    </location>
</feature>
<feature type="transmembrane region" description="Helical" evidence="1">
    <location>
        <begin position="42"/>
        <end position="65"/>
    </location>
</feature>
<name>A0A9J6BK53_POLVA</name>
<keyword evidence="1" id="KW-0472">Membrane</keyword>
<dbReference type="Proteomes" id="UP001107558">
    <property type="component" value="Chromosome 3"/>
</dbReference>
<keyword evidence="3" id="KW-1185">Reference proteome</keyword>
<comment type="caution">
    <text evidence="2">The sequence shown here is derived from an EMBL/GenBank/DDBJ whole genome shotgun (WGS) entry which is preliminary data.</text>
</comment>
<dbReference type="AlphaFoldDB" id="A0A9J6BK53"/>
<sequence>MFDAQKCLCLSIEKGGYLIGYFNCLASIILIFLIIFNFGNDFFALICSLIGAVIYFISSYFLITGIKSRSHIYVQPFRFLCFIGFIAITFVIVFSIIQLKDDDNETIKFYHVILEIIALIVETYILIIVASLHKRFKSEMFGARSGYVLSY</sequence>
<evidence type="ECO:0000313" key="2">
    <source>
        <dbReference type="EMBL" id="KAG5669975.1"/>
    </source>
</evidence>
<organism evidence="2 3">
    <name type="scientific">Polypedilum vanderplanki</name>
    <name type="common">Sleeping chironomid midge</name>
    <dbReference type="NCBI Taxonomy" id="319348"/>
    <lineage>
        <taxon>Eukaryota</taxon>
        <taxon>Metazoa</taxon>
        <taxon>Ecdysozoa</taxon>
        <taxon>Arthropoda</taxon>
        <taxon>Hexapoda</taxon>
        <taxon>Insecta</taxon>
        <taxon>Pterygota</taxon>
        <taxon>Neoptera</taxon>
        <taxon>Endopterygota</taxon>
        <taxon>Diptera</taxon>
        <taxon>Nematocera</taxon>
        <taxon>Chironomoidea</taxon>
        <taxon>Chironomidae</taxon>
        <taxon>Chironominae</taxon>
        <taxon>Polypedilum</taxon>
        <taxon>Polypedilum</taxon>
    </lineage>
</organism>
<protein>
    <submittedName>
        <fullName evidence="2">Uncharacterized protein</fullName>
    </submittedName>
</protein>